<gene>
    <name evidence="1" type="ORF">GCM10010528_26390</name>
</gene>
<name>A0ABP6LII4_9ACTN</name>
<proteinExistence type="predicted"/>
<evidence type="ECO:0000313" key="1">
    <source>
        <dbReference type="EMBL" id="GAA3045851.1"/>
    </source>
</evidence>
<organism evidence="1 2">
    <name type="scientific">Gordonia defluvii</name>
    <dbReference type="NCBI Taxonomy" id="283718"/>
    <lineage>
        <taxon>Bacteria</taxon>
        <taxon>Bacillati</taxon>
        <taxon>Actinomycetota</taxon>
        <taxon>Actinomycetes</taxon>
        <taxon>Mycobacteriales</taxon>
        <taxon>Gordoniaceae</taxon>
        <taxon>Gordonia</taxon>
    </lineage>
</organism>
<sequence length="109" mass="11560">MSPEPCTTLRCEADAWAQRATVAKWAAEELRECGQIISTVLASNYFGMGCSEASPIYIGLSNTVASGPSSWRHRLAEQAIAASHLAGLCTTGASAIVEQDQVGEQFIGR</sequence>
<keyword evidence="2" id="KW-1185">Reference proteome</keyword>
<dbReference type="Proteomes" id="UP001501035">
    <property type="component" value="Unassembled WGS sequence"/>
</dbReference>
<comment type="caution">
    <text evidence="1">The sequence shown here is derived from an EMBL/GenBank/DDBJ whole genome shotgun (WGS) entry which is preliminary data.</text>
</comment>
<protein>
    <submittedName>
        <fullName evidence="1">Uncharacterized protein</fullName>
    </submittedName>
</protein>
<evidence type="ECO:0000313" key="2">
    <source>
        <dbReference type="Proteomes" id="UP001501035"/>
    </source>
</evidence>
<accession>A0ABP6LII4</accession>
<reference evidence="2" key="1">
    <citation type="journal article" date="2019" name="Int. J. Syst. Evol. Microbiol.">
        <title>The Global Catalogue of Microorganisms (GCM) 10K type strain sequencing project: providing services to taxonomists for standard genome sequencing and annotation.</title>
        <authorList>
            <consortium name="The Broad Institute Genomics Platform"/>
            <consortium name="The Broad Institute Genome Sequencing Center for Infectious Disease"/>
            <person name="Wu L."/>
            <person name="Ma J."/>
        </authorList>
    </citation>
    <scope>NUCLEOTIDE SEQUENCE [LARGE SCALE GENOMIC DNA]</scope>
    <source>
        <strain evidence="2">JCM 14234</strain>
    </source>
</reference>
<dbReference type="EMBL" id="BAAAVS010000055">
    <property type="protein sequence ID" value="GAA3045851.1"/>
    <property type="molecule type" value="Genomic_DNA"/>
</dbReference>